<feature type="region of interest" description="Disordered" evidence="2">
    <location>
        <begin position="77"/>
        <end position="110"/>
    </location>
</feature>
<protein>
    <submittedName>
        <fullName evidence="3">Uncharacterized protein</fullName>
    </submittedName>
</protein>
<dbReference type="EMBL" id="BMAR01000022">
    <property type="protein sequence ID" value="GFR48245.1"/>
    <property type="molecule type" value="Genomic_DNA"/>
</dbReference>
<keyword evidence="4" id="KW-1185">Reference proteome</keyword>
<dbReference type="PANTHER" id="PTHR14873:SF1">
    <property type="entry name" value="OS06G0694100 PROTEIN"/>
    <property type="match status" value="1"/>
</dbReference>
<dbReference type="AlphaFoldDB" id="A0AAD3HPU2"/>
<sequence>MATSDGRFQLYNSPSPGATGSLMQLLYEHNDYPNVNTGIVCPAGGTEPCPGYSSGPTLAMDFVPHPSIACSQPQLFQHQTGSSAAEHEGSALHGPQGMVTADCPSQAQDFPMDSEEFMTSLQLANEEPSGANRRRGRKAGPRVPDLQQKLEALTEQFQQLSRENVFMRNTQKILETLVSSRVRSAGLLAKLQSLAQGQPSQAGPATDLLAVPRPVPPAEPAPGVPPDLEFTWSEARAEVAMARLKLASSRAGVRAGERSAVPQHSEAAASSEALLVGKAARSGKARKGPSDAPLVVAMCPGPDGEAPPMSPEVVKQLQHVTSEEFCMLWKHVCPQLAMLLVGAEAHGVGSPPYLRLERYLERFLIYAKKVLLISPTCFLESLYKNVETGQPEQPSEYFWVSCARALQLNSQQLRDAVSLASMHERNVAPVVQQRQQLAAQLSSGLAAVVANAPKTCKDMANRYCVDEMARQLERSAFKEHQTHMYLTDFLCTSVLTPLQVAKSVVVAYPYIPDNVALLHAAKVLSGDSGNQLQQPANQRAPNPNPAAAATALPALGSSSGYGCG</sequence>
<evidence type="ECO:0000256" key="2">
    <source>
        <dbReference type="SAM" id="MobiDB-lite"/>
    </source>
</evidence>
<evidence type="ECO:0000313" key="3">
    <source>
        <dbReference type="EMBL" id="GFR48245.1"/>
    </source>
</evidence>
<accession>A0AAD3HPU2</accession>
<evidence type="ECO:0000256" key="1">
    <source>
        <dbReference type="SAM" id="Coils"/>
    </source>
</evidence>
<feature type="coiled-coil region" evidence="1">
    <location>
        <begin position="143"/>
        <end position="170"/>
    </location>
</feature>
<name>A0AAD3HPU2_9CHLO</name>
<dbReference type="PANTHER" id="PTHR14873">
    <property type="entry name" value="OS06G0694100 PROTEIN"/>
    <property type="match status" value="1"/>
</dbReference>
<proteinExistence type="predicted"/>
<reference evidence="3 4" key="1">
    <citation type="journal article" date="2021" name="Sci. Rep.">
        <title>Genome sequencing of the multicellular alga Astrephomene provides insights into convergent evolution of germ-soma differentiation.</title>
        <authorList>
            <person name="Yamashita S."/>
            <person name="Yamamoto K."/>
            <person name="Matsuzaki R."/>
            <person name="Suzuki S."/>
            <person name="Yamaguchi H."/>
            <person name="Hirooka S."/>
            <person name="Minakuchi Y."/>
            <person name="Miyagishima S."/>
            <person name="Kawachi M."/>
            <person name="Toyoda A."/>
            <person name="Nozaki H."/>
        </authorList>
    </citation>
    <scope>NUCLEOTIDE SEQUENCE [LARGE SCALE GENOMIC DNA]</scope>
    <source>
        <strain evidence="3 4">NIES-4017</strain>
    </source>
</reference>
<gene>
    <name evidence="3" type="ORF">Agub_g10108</name>
</gene>
<evidence type="ECO:0000313" key="4">
    <source>
        <dbReference type="Proteomes" id="UP001054857"/>
    </source>
</evidence>
<feature type="region of interest" description="Disordered" evidence="2">
    <location>
        <begin position="124"/>
        <end position="143"/>
    </location>
</feature>
<dbReference type="Proteomes" id="UP001054857">
    <property type="component" value="Unassembled WGS sequence"/>
</dbReference>
<comment type="caution">
    <text evidence="3">The sequence shown here is derived from an EMBL/GenBank/DDBJ whole genome shotgun (WGS) entry which is preliminary data.</text>
</comment>
<organism evidence="3 4">
    <name type="scientific">Astrephomene gubernaculifera</name>
    <dbReference type="NCBI Taxonomy" id="47775"/>
    <lineage>
        <taxon>Eukaryota</taxon>
        <taxon>Viridiplantae</taxon>
        <taxon>Chlorophyta</taxon>
        <taxon>core chlorophytes</taxon>
        <taxon>Chlorophyceae</taxon>
        <taxon>CS clade</taxon>
        <taxon>Chlamydomonadales</taxon>
        <taxon>Astrephomenaceae</taxon>
        <taxon>Astrephomene</taxon>
    </lineage>
</organism>
<keyword evidence="1" id="KW-0175">Coiled coil</keyword>